<dbReference type="SMART" id="SM00702">
    <property type="entry name" value="P4Hc"/>
    <property type="match status" value="1"/>
</dbReference>
<gene>
    <name evidence="5" type="ORF">FHS32_001623</name>
</gene>
<comment type="cofactor">
    <cofactor evidence="1">
        <name>L-ascorbate</name>
        <dbReference type="ChEBI" id="CHEBI:38290"/>
    </cofactor>
</comment>
<evidence type="ECO:0000256" key="3">
    <source>
        <dbReference type="ARBA" id="ARBA00023002"/>
    </source>
</evidence>
<protein>
    <recommendedName>
        <fullName evidence="4">Prolyl 4-hydroxylase alpha subunit domain-containing protein</fullName>
    </recommendedName>
</protein>
<keyword evidence="3" id="KW-0560">Oxidoreductase</keyword>
<dbReference type="Proteomes" id="UP000568022">
    <property type="component" value="Unassembled WGS sequence"/>
</dbReference>
<comment type="caution">
    <text evidence="5">The sequence shown here is derived from an EMBL/GenBank/DDBJ whole genome shotgun (WGS) entry which is preliminary data.</text>
</comment>
<sequence>MLDFTAARDTRTEPYHWSTVTGLLPAEARAALRESVPALEHFTRSERRTGGDKTYGMHVLPLVHRGEEQPALRKAGDAWAGFAAAVQSPEYRRWVGETVGADVSGGAFDVGVFVFGEGDWVSSHTDKADKNATHVLYLNEEWGTDDGGEFLVRGTAGDDAPVHASIVPGGGRSVLFARAENSWHAVAPVRPSAPGLRVTVQVEMWR</sequence>
<evidence type="ECO:0000259" key="4">
    <source>
        <dbReference type="SMART" id="SM00702"/>
    </source>
</evidence>
<keyword evidence="2" id="KW-0223">Dioxygenase</keyword>
<evidence type="ECO:0000313" key="6">
    <source>
        <dbReference type="Proteomes" id="UP000568022"/>
    </source>
</evidence>
<dbReference type="EMBL" id="JACHJE010000003">
    <property type="protein sequence ID" value="MBB5124891.1"/>
    <property type="molecule type" value="Genomic_DNA"/>
</dbReference>
<dbReference type="AlphaFoldDB" id="A0A7W8F900"/>
<organism evidence="5 6">
    <name type="scientific">Streptomyces griseoloalbus</name>
    <dbReference type="NCBI Taxonomy" id="67303"/>
    <lineage>
        <taxon>Bacteria</taxon>
        <taxon>Bacillati</taxon>
        <taxon>Actinomycetota</taxon>
        <taxon>Actinomycetes</taxon>
        <taxon>Kitasatosporales</taxon>
        <taxon>Streptomycetaceae</taxon>
        <taxon>Streptomyces</taxon>
    </lineage>
</organism>
<dbReference type="GO" id="GO:0016705">
    <property type="term" value="F:oxidoreductase activity, acting on paired donors, with incorporation or reduction of molecular oxygen"/>
    <property type="evidence" value="ECO:0007669"/>
    <property type="project" value="InterPro"/>
</dbReference>
<name>A0A7W8F900_9ACTN</name>
<evidence type="ECO:0000256" key="2">
    <source>
        <dbReference type="ARBA" id="ARBA00022964"/>
    </source>
</evidence>
<dbReference type="InterPro" id="IPR044862">
    <property type="entry name" value="Pro_4_hyd_alph_FE2OG_OXY"/>
</dbReference>
<evidence type="ECO:0000313" key="5">
    <source>
        <dbReference type="EMBL" id="MBB5124891.1"/>
    </source>
</evidence>
<accession>A0A7W8F900</accession>
<dbReference type="InterPro" id="IPR006620">
    <property type="entry name" value="Pro_4_hyd_alph"/>
</dbReference>
<feature type="domain" description="Prolyl 4-hydroxylase alpha subunit" evidence="4">
    <location>
        <begin position="15"/>
        <end position="205"/>
    </location>
</feature>
<dbReference type="Pfam" id="PF13640">
    <property type="entry name" value="2OG-FeII_Oxy_3"/>
    <property type="match status" value="1"/>
</dbReference>
<proteinExistence type="predicted"/>
<evidence type="ECO:0000256" key="1">
    <source>
        <dbReference type="ARBA" id="ARBA00001961"/>
    </source>
</evidence>
<dbReference type="GO" id="GO:0031418">
    <property type="term" value="F:L-ascorbic acid binding"/>
    <property type="evidence" value="ECO:0007669"/>
    <property type="project" value="InterPro"/>
</dbReference>
<dbReference type="GO" id="GO:0051213">
    <property type="term" value="F:dioxygenase activity"/>
    <property type="evidence" value="ECO:0007669"/>
    <property type="project" value="UniProtKB-KW"/>
</dbReference>
<keyword evidence="6" id="KW-1185">Reference proteome</keyword>
<dbReference type="Gene3D" id="2.60.120.620">
    <property type="entry name" value="q2cbj1_9rhob like domain"/>
    <property type="match status" value="1"/>
</dbReference>
<reference evidence="5 6" key="1">
    <citation type="submission" date="2020-08" db="EMBL/GenBank/DDBJ databases">
        <title>Genomic Encyclopedia of Type Strains, Phase III (KMG-III): the genomes of soil and plant-associated and newly described type strains.</title>
        <authorList>
            <person name="Whitman W."/>
        </authorList>
    </citation>
    <scope>NUCLEOTIDE SEQUENCE [LARGE SCALE GENOMIC DNA]</scope>
    <source>
        <strain evidence="5 6">CECT 3226</strain>
    </source>
</reference>
<dbReference type="GO" id="GO:0005506">
    <property type="term" value="F:iron ion binding"/>
    <property type="evidence" value="ECO:0007669"/>
    <property type="project" value="InterPro"/>
</dbReference>